<keyword evidence="2" id="KW-0902">Two-component regulatory system</keyword>
<dbReference type="InterPro" id="IPR001867">
    <property type="entry name" value="OmpR/PhoB-type_DNA-bd"/>
</dbReference>
<dbReference type="Proteomes" id="UP001596044">
    <property type="component" value="Unassembled WGS sequence"/>
</dbReference>
<dbReference type="Gene3D" id="1.10.10.10">
    <property type="entry name" value="Winged helix-like DNA-binding domain superfamily/Winged helix DNA-binding domain"/>
    <property type="match status" value="1"/>
</dbReference>
<keyword evidence="11" id="KW-1185">Reference proteome</keyword>
<feature type="domain" description="OmpR/PhoB-type" evidence="9">
    <location>
        <begin position="129"/>
        <end position="228"/>
    </location>
</feature>
<feature type="DNA-binding region" description="OmpR/PhoB-type" evidence="7">
    <location>
        <begin position="129"/>
        <end position="228"/>
    </location>
</feature>
<accession>A0ABW0K243</accession>
<protein>
    <submittedName>
        <fullName evidence="10">Response regulator transcription factor</fullName>
    </submittedName>
</protein>
<evidence type="ECO:0000256" key="5">
    <source>
        <dbReference type="ARBA" id="ARBA00023163"/>
    </source>
</evidence>
<dbReference type="SMART" id="SM00448">
    <property type="entry name" value="REC"/>
    <property type="match status" value="1"/>
</dbReference>
<dbReference type="InterPro" id="IPR001789">
    <property type="entry name" value="Sig_transdc_resp-reg_receiver"/>
</dbReference>
<evidence type="ECO:0000256" key="1">
    <source>
        <dbReference type="ARBA" id="ARBA00022553"/>
    </source>
</evidence>
<dbReference type="InterPro" id="IPR039420">
    <property type="entry name" value="WalR-like"/>
</dbReference>
<keyword evidence="4 7" id="KW-0238">DNA-binding</keyword>
<evidence type="ECO:0000256" key="3">
    <source>
        <dbReference type="ARBA" id="ARBA00023015"/>
    </source>
</evidence>
<organism evidence="10 11">
    <name type="scientific">Paenibacillus aestuarii</name>
    <dbReference type="NCBI Taxonomy" id="516965"/>
    <lineage>
        <taxon>Bacteria</taxon>
        <taxon>Bacillati</taxon>
        <taxon>Bacillota</taxon>
        <taxon>Bacilli</taxon>
        <taxon>Bacillales</taxon>
        <taxon>Paenibacillaceae</taxon>
        <taxon>Paenibacillus</taxon>
    </lineage>
</organism>
<evidence type="ECO:0000256" key="7">
    <source>
        <dbReference type="PROSITE-ProRule" id="PRU01091"/>
    </source>
</evidence>
<dbReference type="Pfam" id="PF00486">
    <property type="entry name" value="Trans_reg_C"/>
    <property type="match status" value="1"/>
</dbReference>
<keyword evidence="1 6" id="KW-0597">Phosphoprotein</keyword>
<dbReference type="PANTHER" id="PTHR48111">
    <property type="entry name" value="REGULATOR OF RPOS"/>
    <property type="match status" value="1"/>
</dbReference>
<dbReference type="Gene3D" id="3.40.50.2300">
    <property type="match status" value="1"/>
</dbReference>
<dbReference type="CDD" id="cd00383">
    <property type="entry name" value="trans_reg_C"/>
    <property type="match status" value="1"/>
</dbReference>
<evidence type="ECO:0000256" key="4">
    <source>
        <dbReference type="ARBA" id="ARBA00023125"/>
    </source>
</evidence>
<gene>
    <name evidence="10" type="ORF">ACFPOG_03450</name>
</gene>
<evidence type="ECO:0000256" key="2">
    <source>
        <dbReference type="ARBA" id="ARBA00023012"/>
    </source>
</evidence>
<keyword evidence="5" id="KW-0804">Transcription</keyword>
<dbReference type="Pfam" id="PF00072">
    <property type="entry name" value="Response_reg"/>
    <property type="match status" value="1"/>
</dbReference>
<dbReference type="PROSITE" id="PS51755">
    <property type="entry name" value="OMPR_PHOB"/>
    <property type="match status" value="1"/>
</dbReference>
<comment type="caution">
    <text evidence="10">The sequence shown here is derived from an EMBL/GenBank/DDBJ whole genome shotgun (WGS) entry which is preliminary data.</text>
</comment>
<reference evidence="11" key="1">
    <citation type="journal article" date="2019" name="Int. J. Syst. Evol. Microbiol.">
        <title>The Global Catalogue of Microorganisms (GCM) 10K type strain sequencing project: providing services to taxonomists for standard genome sequencing and annotation.</title>
        <authorList>
            <consortium name="The Broad Institute Genomics Platform"/>
            <consortium name="The Broad Institute Genome Sequencing Center for Infectious Disease"/>
            <person name="Wu L."/>
            <person name="Ma J."/>
        </authorList>
    </citation>
    <scope>NUCLEOTIDE SEQUENCE [LARGE SCALE GENOMIC DNA]</scope>
    <source>
        <strain evidence="11">KACC 11904</strain>
    </source>
</reference>
<evidence type="ECO:0000313" key="10">
    <source>
        <dbReference type="EMBL" id="MFC5447299.1"/>
    </source>
</evidence>
<dbReference type="EMBL" id="JBHSMJ010000006">
    <property type="protein sequence ID" value="MFC5447299.1"/>
    <property type="molecule type" value="Genomic_DNA"/>
</dbReference>
<dbReference type="Gene3D" id="6.10.250.690">
    <property type="match status" value="1"/>
</dbReference>
<proteinExistence type="predicted"/>
<dbReference type="InterPro" id="IPR011006">
    <property type="entry name" value="CheY-like_superfamily"/>
</dbReference>
<dbReference type="SMART" id="SM00862">
    <property type="entry name" value="Trans_reg_C"/>
    <property type="match status" value="1"/>
</dbReference>
<evidence type="ECO:0000259" key="9">
    <source>
        <dbReference type="PROSITE" id="PS51755"/>
    </source>
</evidence>
<name>A0ABW0K243_9BACL</name>
<evidence type="ECO:0000313" key="11">
    <source>
        <dbReference type="Proteomes" id="UP001596044"/>
    </source>
</evidence>
<dbReference type="SUPFAM" id="SSF52172">
    <property type="entry name" value="CheY-like"/>
    <property type="match status" value="1"/>
</dbReference>
<dbReference type="PANTHER" id="PTHR48111:SF1">
    <property type="entry name" value="TWO-COMPONENT RESPONSE REGULATOR ORR33"/>
    <property type="match status" value="1"/>
</dbReference>
<dbReference type="PROSITE" id="PS50110">
    <property type="entry name" value="RESPONSE_REGULATORY"/>
    <property type="match status" value="1"/>
</dbReference>
<sequence length="239" mass="27688">MNILLIEDETVIGDMIAMYLTDEGYTVKRVYNGFAGLAALDSFHPDMALIDYVLPDINGIEVCKEIRKYSFMPIIMVSMNTEVSNRVEALLAGADDYLCKPFSMKELVARMVAQLRRYHQVQHHEPVVSQEMANEFIRIDHEFRTIKVNGKEVEMTFSEFEIMKLLSNAPGRVFSREELITYLRGDTTMVNERSIDVHVTKLRNKIEKDPKNPQFIKTVWGIGYKYVLTKDEHKTLKKK</sequence>
<evidence type="ECO:0000259" key="8">
    <source>
        <dbReference type="PROSITE" id="PS50110"/>
    </source>
</evidence>
<feature type="modified residue" description="4-aspartylphosphate" evidence="6">
    <location>
        <position position="51"/>
    </location>
</feature>
<dbReference type="RefSeq" id="WP_270884342.1">
    <property type="nucleotide sequence ID" value="NZ_JAQFVF010000068.1"/>
</dbReference>
<dbReference type="InterPro" id="IPR036388">
    <property type="entry name" value="WH-like_DNA-bd_sf"/>
</dbReference>
<keyword evidence="3" id="KW-0805">Transcription regulation</keyword>
<feature type="domain" description="Response regulatory" evidence="8">
    <location>
        <begin position="2"/>
        <end position="115"/>
    </location>
</feature>
<evidence type="ECO:0000256" key="6">
    <source>
        <dbReference type="PROSITE-ProRule" id="PRU00169"/>
    </source>
</evidence>